<evidence type="ECO:0000313" key="2">
    <source>
        <dbReference type="EMBL" id="PNG03073.1"/>
    </source>
</evidence>
<proteinExistence type="predicted"/>
<comment type="caution">
    <text evidence="2">The sequence shown here is derived from an EMBL/GenBank/DDBJ whole genome shotgun (WGS) entry which is preliminary data.</text>
</comment>
<keyword evidence="1" id="KW-1133">Transmembrane helix</keyword>
<evidence type="ECO:0008006" key="4">
    <source>
        <dbReference type="Google" id="ProtNLM"/>
    </source>
</evidence>
<keyword evidence="1" id="KW-0472">Membrane</keyword>
<dbReference type="OrthoDB" id="6974541at2"/>
<dbReference type="RefSeq" id="WP_021209904.1">
    <property type="nucleotide sequence ID" value="NZ_CP073105.1"/>
</dbReference>
<gene>
    <name evidence="2" type="ORF">CXL00_22355</name>
</gene>
<dbReference type="EMBL" id="POUW01000013">
    <property type="protein sequence ID" value="PNG03073.1"/>
    <property type="molecule type" value="Genomic_DNA"/>
</dbReference>
<evidence type="ECO:0000313" key="3">
    <source>
        <dbReference type="Proteomes" id="UP000235897"/>
    </source>
</evidence>
<dbReference type="AlphaFoldDB" id="A0A2N8SKR9"/>
<feature type="transmembrane region" description="Helical" evidence="1">
    <location>
        <begin position="7"/>
        <end position="29"/>
    </location>
</feature>
<reference evidence="2 3" key="1">
    <citation type="submission" date="2018-01" db="EMBL/GenBank/DDBJ databases">
        <title>Denitrification phenotypes of diverse strains of Pseudomonas stutzeri.</title>
        <authorList>
            <person name="Milligan D.A."/>
            <person name="Bergaust L."/>
            <person name="Bakken L.R."/>
            <person name="Frostegard A."/>
        </authorList>
    </citation>
    <scope>NUCLEOTIDE SEQUENCE [LARGE SCALE GENOMIC DNA]</scope>
    <source>
        <strain evidence="2 3">28a3</strain>
    </source>
</reference>
<sequence>MSERNPIPLILTAIGSVIGTVAVLSYYGYVHVAKPEDALLLADYTMLKTIPGEDYRVSLTPAPQVAQCIDGVLVLFDTEQKGLTGVLVDSHKRAIRCVDQSAPAATQPPAKP</sequence>
<dbReference type="Proteomes" id="UP000235897">
    <property type="component" value="Unassembled WGS sequence"/>
</dbReference>
<name>A0A2N8SKR9_STUST</name>
<organism evidence="2 3">
    <name type="scientific">Stutzerimonas stutzeri</name>
    <name type="common">Pseudomonas stutzeri</name>
    <dbReference type="NCBI Taxonomy" id="316"/>
    <lineage>
        <taxon>Bacteria</taxon>
        <taxon>Pseudomonadati</taxon>
        <taxon>Pseudomonadota</taxon>
        <taxon>Gammaproteobacteria</taxon>
        <taxon>Pseudomonadales</taxon>
        <taxon>Pseudomonadaceae</taxon>
        <taxon>Stutzerimonas</taxon>
    </lineage>
</organism>
<protein>
    <recommendedName>
        <fullName evidence="4">Lipoprotein</fullName>
    </recommendedName>
</protein>
<accession>A0A2N8SKR9</accession>
<keyword evidence="1" id="KW-0812">Transmembrane</keyword>
<evidence type="ECO:0000256" key="1">
    <source>
        <dbReference type="SAM" id="Phobius"/>
    </source>
</evidence>